<evidence type="ECO:0000256" key="3">
    <source>
        <dbReference type="ARBA" id="ARBA00022679"/>
    </source>
</evidence>
<dbReference type="Proteomes" id="UP000229263">
    <property type="component" value="Unassembled WGS sequence"/>
</dbReference>
<dbReference type="RefSeq" id="WP_066137828.1">
    <property type="nucleotide sequence ID" value="NZ_PGEY01000001.1"/>
</dbReference>
<gene>
    <name evidence="6" type="ORF">ATK23_0811</name>
</gene>
<dbReference type="InterPro" id="IPR028098">
    <property type="entry name" value="Glyco_trans_4-like_N"/>
</dbReference>
<evidence type="ECO:0000256" key="1">
    <source>
        <dbReference type="ARBA" id="ARBA00021292"/>
    </source>
</evidence>
<reference evidence="6 7" key="1">
    <citation type="submission" date="2017-11" db="EMBL/GenBank/DDBJ databases">
        <title>Sequencing the genomes of 1000 actinobacteria strains.</title>
        <authorList>
            <person name="Klenk H.-P."/>
        </authorList>
    </citation>
    <scope>NUCLEOTIDE SEQUENCE [LARGE SCALE GENOMIC DNA]</scope>
    <source>
        <strain evidence="6 7">DSM 12798</strain>
    </source>
</reference>
<dbReference type="Gene3D" id="3.40.50.2000">
    <property type="entry name" value="Glycogen Phosphorylase B"/>
    <property type="match status" value="2"/>
</dbReference>
<accession>A0ABX4MVS6</accession>
<keyword evidence="2" id="KW-0328">Glycosyltransferase</keyword>
<keyword evidence="7" id="KW-1185">Reference proteome</keyword>
<keyword evidence="3" id="KW-0808">Transferase</keyword>
<proteinExistence type="predicted"/>
<protein>
    <recommendedName>
        <fullName evidence="1">D-inositol 3-phosphate glycosyltransferase</fullName>
    </recommendedName>
</protein>
<dbReference type="EMBL" id="PGEY01000001">
    <property type="protein sequence ID" value="PJJ43616.1"/>
    <property type="molecule type" value="Genomic_DNA"/>
</dbReference>
<comment type="caution">
    <text evidence="6">The sequence shown here is derived from an EMBL/GenBank/DDBJ whole genome shotgun (WGS) entry which is preliminary data.</text>
</comment>
<feature type="domain" description="Glycosyltransferase subfamily 4-like N-terminal" evidence="5">
    <location>
        <begin position="36"/>
        <end position="193"/>
    </location>
</feature>
<sequence>MSSSDSKSLKVLLITHSFSPEFTPPQRRWKAFTEVFVNHGNSVSVVAPNTGGKFFQITDAGIRIVRYPTFGKPKRLVFKALRSALQALASLPACLFAGRPDVVIATVPALSTLLSGYIVSRLFRSKLVVDLRDSWPNLLSESNILRSTALEPIATKLILGVLSRADLVVTVTPGLGEVARMQGAQRVSVVSNGVDLSNYTSPLPRVSHDDSRLHVLYLGNLGLSQGLDLVIQAAAKLRSAVRVRFVGDGTERERLQQLAAYLDAPVEFLHPVRGEKVLEQYAWADTCLVSLRSDWPSFEHTIPSKLYELLYFNRHITGLVRGEAARIIQESDAGDIVPQNVQSLVDHLNALGASTASRTRKGIGPQWVLENASLDQLGARYLSELTALAEGKR</sequence>
<feature type="domain" description="Glycosyl transferase family 1" evidence="4">
    <location>
        <begin position="209"/>
        <end position="353"/>
    </location>
</feature>
<evidence type="ECO:0000259" key="5">
    <source>
        <dbReference type="Pfam" id="PF13579"/>
    </source>
</evidence>
<dbReference type="InterPro" id="IPR001296">
    <property type="entry name" value="Glyco_trans_1"/>
</dbReference>
<evidence type="ECO:0000313" key="7">
    <source>
        <dbReference type="Proteomes" id="UP000229263"/>
    </source>
</evidence>
<name>A0ABX4MVS6_9MICC</name>
<dbReference type="Pfam" id="PF00534">
    <property type="entry name" value="Glycos_transf_1"/>
    <property type="match status" value="1"/>
</dbReference>
<dbReference type="InterPro" id="IPR050194">
    <property type="entry name" value="Glycosyltransferase_grp1"/>
</dbReference>
<organism evidence="6 7">
    <name type="scientific">Glutamicibacter mysorens</name>
    <dbReference type="NCBI Taxonomy" id="257984"/>
    <lineage>
        <taxon>Bacteria</taxon>
        <taxon>Bacillati</taxon>
        <taxon>Actinomycetota</taxon>
        <taxon>Actinomycetes</taxon>
        <taxon>Micrococcales</taxon>
        <taxon>Micrococcaceae</taxon>
        <taxon>Glutamicibacter</taxon>
    </lineage>
</organism>
<dbReference type="PANTHER" id="PTHR45947:SF3">
    <property type="entry name" value="SULFOQUINOVOSYL TRANSFERASE SQD2"/>
    <property type="match status" value="1"/>
</dbReference>
<evidence type="ECO:0000256" key="2">
    <source>
        <dbReference type="ARBA" id="ARBA00022676"/>
    </source>
</evidence>
<dbReference type="PANTHER" id="PTHR45947">
    <property type="entry name" value="SULFOQUINOVOSYL TRANSFERASE SQD2"/>
    <property type="match status" value="1"/>
</dbReference>
<evidence type="ECO:0000313" key="6">
    <source>
        <dbReference type="EMBL" id="PJJ43616.1"/>
    </source>
</evidence>
<dbReference type="SUPFAM" id="SSF53756">
    <property type="entry name" value="UDP-Glycosyltransferase/glycogen phosphorylase"/>
    <property type="match status" value="1"/>
</dbReference>
<dbReference type="CDD" id="cd03794">
    <property type="entry name" value="GT4_WbuB-like"/>
    <property type="match status" value="1"/>
</dbReference>
<evidence type="ECO:0000259" key="4">
    <source>
        <dbReference type="Pfam" id="PF00534"/>
    </source>
</evidence>
<dbReference type="Pfam" id="PF13579">
    <property type="entry name" value="Glyco_trans_4_4"/>
    <property type="match status" value="1"/>
</dbReference>